<evidence type="ECO:0000256" key="1">
    <source>
        <dbReference type="ARBA" id="ARBA00022723"/>
    </source>
</evidence>
<dbReference type="Proteomes" id="UP000195402">
    <property type="component" value="Unassembled WGS sequence"/>
</dbReference>
<dbReference type="PANTHER" id="PTHR24286:SF53">
    <property type="entry name" value="BETA-AMYRIN 28-OXIDASE-LIKE"/>
    <property type="match status" value="1"/>
</dbReference>
<dbReference type="AlphaFoldDB" id="A0A200QIZ2"/>
<comment type="caution">
    <text evidence="3">The sequence shown here is derived from an EMBL/GenBank/DDBJ whole genome shotgun (WGS) entry which is preliminary data.</text>
</comment>
<keyword evidence="1" id="KW-0479">Metal-binding</keyword>
<dbReference type="GO" id="GO:0005506">
    <property type="term" value="F:iron ion binding"/>
    <property type="evidence" value="ECO:0007669"/>
    <property type="project" value="InterPro"/>
</dbReference>
<name>A0A200QIZ2_MACCD</name>
<organism evidence="3 4">
    <name type="scientific">Macleaya cordata</name>
    <name type="common">Five-seeded plume-poppy</name>
    <name type="synonym">Bocconia cordata</name>
    <dbReference type="NCBI Taxonomy" id="56857"/>
    <lineage>
        <taxon>Eukaryota</taxon>
        <taxon>Viridiplantae</taxon>
        <taxon>Streptophyta</taxon>
        <taxon>Embryophyta</taxon>
        <taxon>Tracheophyta</taxon>
        <taxon>Spermatophyta</taxon>
        <taxon>Magnoliopsida</taxon>
        <taxon>Ranunculales</taxon>
        <taxon>Papaveraceae</taxon>
        <taxon>Papaveroideae</taxon>
        <taxon>Macleaya</taxon>
    </lineage>
</organism>
<dbReference type="PANTHER" id="PTHR24286">
    <property type="entry name" value="CYTOCHROME P450 26"/>
    <property type="match status" value="1"/>
</dbReference>
<dbReference type="OMA" id="WHGSMSP"/>
<reference evidence="3 4" key="1">
    <citation type="journal article" date="2017" name="Mol. Plant">
        <title>The Genome of Medicinal Plant Macleaya cordata Provides New Insights into Benzylisoquinoline Alkaloids Metabolism.</title>
        <authorList>
            <person name="Liu X."/>
            <person name="Liu Y."/>
            <person name="Huang P."/>
            <person name="Ma Y."/>
            <person name="Qing Z."/>
            <person name="Tang Q."/>
            <person name="Cao H."/>
            <person name="Cheng P."/>
            <person name="Zheng Y."/>
            <person name="Yuan Z."/>
            <person name="Zhou Y."/>
            <person name="Liu J."/>
            <person name="Tang Z."/>
            <person name="Zhuo Y."/>
            <person name="Zhang Y."/>
            <person name="Yu L."/>
            <person name="Huang J."/>
            <person name="Yang P."/>
            <person name="Peng Q."/>
            <person name="Zhang J."/>
            <person name="Jiang W."/>
            <person name="Zhang Z."/>
            <person name="Lin K."/>
            <person name="Ro D.K."/>
            <person name="Chen X."/>
            <person name="Xiong X."/>
            <person name="Shang Y."/>
            <person name="Huang S."/>
            <person name="Zeng J."/>
        </authorList>
    </citation>
    <scope>NUCLEOTIDE SEQUENCE [LARGE SCALE GENOMIC DNA]</scope>
    <source>
        <strain evidence="4">cv. BLH2017</strain>
        <tissue evidence="3">Root</tissue>
    </source>
</reference>
<dbReference type="GO" id="GO:0033075">
    <property type="term" value="P:isoquinoline alkaloid biosynthetic process"/>
    <property type="evidence" value="ECO:0007669"/>
    <property type="project" value="UniProtKB-ARBA"/>
</dbReference>
<evidence type="ECO:0000313" key="3">
    <source>
        <dbReference type="EMBL" id="OVA10401.1"/>
    </source>
</evidence>
<protein>
    <submittedName>
        <fullName evidence="3">Cytochrome P450</fullName>
    </submittedName>
</protein>
<accession>A0A200QIZ2</accession>
<dbReference type="GO" id="GO:0016705">
    <property type="term" value="F:oxidoreductase activity, acting on paired donors, with incorporation or reduction of molecular oxygen"/>
    <property type="evidence" value="ECO:0007669"/>
    <property type="project" value="InterPro"/>
</dbReference>
<evidence type="ECO:0000256" key="2">
    <source>
        <dbReference type="ARBA" id="ARBA00023004"/>
    </source>
</evidence>
<dbReference type="InterPro" id="IPR001128">
    <property type="entry name" value="Cyt_P450"/>
</dbReference>
<dbReference type="EMBL" id="MVGT01001928">
    <property type="protein sequence ID" value="OVA10401.1"/>
    <property type="molecule type" value="Genomic_DNA"/>
</dbReference>
<keyword evidence="2" id="KW-0408">Iron</keyword>
<gene>
    <name evidence="3" type="ORF">BVC80_169g3</name>
</gene>
<dbReference type="GO" id="GO:0004497">
    <property type="term" value="F:monooxygenase activity"/>
    <property type="evidence" value="ECO:0007669"/>
    <property type="project" value="InterPro"/>
</dbReference>
<dbReference type="Pfam" id="PF00067">
    <property type="entry name" value="p450"/>
    <property type="match status" value="1"/>
</dbReference>
<dbReference type="GO" id="GO:0020037">
    <property type="term" value="F:heme binding"/>
    <property type="evidence" value="ECO:0007669"/>
    <property type="project" value="InterPro"/>
</dbReference>
<proteinExistence type="predicted"/>
<dbReference type="Gene3D" id="1.10.630.10">
    <property type="entry name" value="Cytochrome P450"/>
    <property type="match status" value="1"/>
</dbReference>
<sequence>MTVFCGAAGNRFLFSNERKLVNVWWPPFVDKIFYSSQQSLIEQEEAKKFRKLTNQFHKLVNVGLMDSMTRTHFENRWDNEKEVTVYPLVKNYTFSLACWSLLGINDQARVDELIKPFSMVTVGIISIPIDLPGTPFNRALKASKLIRKELLSIVNQRKMDLTSSSEKNNDASPKQDLLSQIILFSNDGKDTYKVMNEKEIADKILGLLIGGHDSVSVVITSVMKYLAELPDVYNEVLRGK</sequence>
<dbReference type="OrthoDB" id="1372046at2759"/>
<evidence type="ECO:0000313" key="4">
    <source>
        <dbReference type="Proteomes" id="UP000195402"/>
    </source>
</evidence>
<keyword evidence="4" id="KW-1185">Reference proteome</keyword>
<dbReference type="SUPFAM" id="SSF48264">
    <property type="entry name" value="Cytochrome P450"/>
    <property type="match status" value="1"/>
</dbReference>
<dbReference type="STRING" id="56857.A0A200QIZ2"/>
<dbReference type="InParanoid" id="A0A200QIZ2"/>
<dbReference type="GO" id="GO:0016125">
    <property type="term" value="P:sterol metabolic process"/>
    <property type="evidence" value="ECO:0007669"/>
    <property type="project" value="TreeGrafter"/>
</dbReference>
<dbReference type="InterPro" id="IPR036396">
    <property type="entry name" value="Cyt_P450_sf"/>
</dbReference>